<dbReference type="RefSeq" id="WP_345675362.1">
    <property type="nucleotide sequence ID" value="NZ_BAABHS010000007.1"/>
</dbReference>
<comment type="caution">
    <text evidence="3">The sequence shown here is derived from an EMBL/GenBank/DDBJ whole genome shotgun (WGS) entry which is preliminary data.</text>
</comment>
<feature type="transmembrane region" description="Helical" evidence="2">
    <location>
        <begin position="39"/>
        <end position="60"/>
    </location>
</feature>
<feature type="region of interest" description="Disordered" evidence="1">
    <location>
        <begin position="177"/>
        <end position="299"/>
    </location>
</feature>
<dbReference type="Proteomes" id="UP001500466">
    <property type="component" value="Unassembled WGS sequence"/>
</dbReference>
<organism evidence="3 4">
    <name type="scientific">Yinghuangia aomiensis</name>
    <dbReference type="NCBI Taxonomy" id="676205"/>
    <lineage>
        <taxon>Bacteria</taxon>
        <taxon>Bacillati</taxon>
        <taxon>Actinomycetota</taxon>
        <taxon>Actinomycetes</taxon>
        <taxon>Kitasatosporales</taxon>
        <taxon>Streptomycetaceae</taxon>
        <taxon>Yinghuangia</taxon>
    </lineage>
</organism>
<accession>A0ABP9H4H2</accession>
<evidence type="ECO:0000313" key="4">
    <source>
        <dbReference type="Proteomes" id="UP001500466"/>
    </source>
</evidence>
<evidence type="ECO:0000256" key="2">
    <source>
        <dbReference type="SAM" id="Phobius"/>
    </source>
</evidence>
<feature type="compositionally biased region" description="Low complexity" evidence="1">
    <location>
        <begin position="211"/>
        <end position="223"/>
    </location>
</feature>
<proteinExistence type="predicted"/>
<feature type="region of interest" description="Disordered" evidence="1">
    <location>
        <begin position="106"/>
        <end position="132"/>
    </location>
</feature>
<evidence type="ECO:0000256" key="1">
    <source>
        <dbReference type="SAM" id="MobiDB-lite"/>
    </source>
</evidence>
<keyword evidence="2" id="KW-1133">Transmembrane helix</keyword>
<name>A0ABP9H4H2_9ACTN</name>
<keyword evidence="4" id="KW-1185">Reference proteome</keyword>
<keyword evidence="2" id="KW-0812">Transmembrane</keyword>
<feature type="compositionally biased region" description="Low complexity" evidence="1">
    <location>
        <begin position="106"/>
        <end position="120"/>
    </location>
</feature>
<sequence>MQERPGEERRRIELNGTQVVASALAAVSSAFLLSSLGAAGTMIGAAIASVCATVGSAVYVHMFRRTGDQLRDVRSQMATHPRRPAVPAAPGSEDATRVMPVFDPGQGAAAEPLPALPGTAASGGSRGRERPRNRTWLVRSVVGAVAVFAIAMAAITVTELGMGKSFASLFGNGGDRPTISEIGGGGGHKSTPDKQPTAPATTDSGTGGSAGDRAPSPGTTDGTDGSDGKQSDGGGAGTSPTATPTPTATEKPTSTPTEPPADKPTTPPAGGAGTGGATPPAQGGQDQQVPPAGDAVTVP</sequence>
<evidence type="ECO:0000313" key="3">
    <source>
        <dbReference type="EMBL" id="GAA4959947.1"/>
    </source>
</evidence>
<feature type="transmembrane region" description="Helical" evidence="2">
    <location>
        <begin position="12"/>
        <end position="33"/>
    </location>
</feature>
<gene>
    <name evidence="3" type="ORF">GCM10023205_23810</name>
</gene>
<feature type="transmembrane region" description="Helical" evidence="2">
    <location>
        <begin position="136"/>
        <end position="157"/>
    </location>
</feature>
<protein>
    <submittedName>
        <fullName evidence="3">Uncharacterized protein</fullName>
    </submittedName>
</protein>
<reference evidence="4" key="1">
    <citation type="journal article" date="2019" name="Int. J. Syst. Evol. Microbiol.">
        <title>The Global Catalogue of Microorganisms (GCM) 10K type strain sequencing project: providing services to taxonomists for standard genome sequencing and annotation.</title>
        <authorList>
            <consortium name="The Broad Institute Genomics Platform"/>
            <consortium name="The Broad Institute Genome Sequencing Center for Infectious Disease"/>
            <person name="Wu L."/>
            <person name="Ma J."/>
        </authorList>
    </citation>
    <scope>NUCLEOTIDE SEQUENCE [LARGE SCALE GENOMIC DNA]</scope>
    <source>
        <strain evidence="4">JCM 17986</strain>
    </source>
</reference>
<feature type="compositionally biased region" description="Low complexity" evidence="1">
    <location>
        <begin position="238"/>
        <end position="256"/>
    </location>
</feature>
<keyword evidence="2" id="KW-0472">Membrane</keyword>
<dbReference type="EMBL" id="BAABHS010000007">
    <property type="protein sequence ID" value="GAA4959947.1"/>
    <property type="molecule type" value="Genomic_DNA"/>
</dbReference>